<gene>
    <name evidence="1" type="ORF">KUF71_007571</name>
</gene>
<dbReference type="EMBL" id="JAHWGI010000886">
    <property type="protein sequence ID" value="KAK3918150.1"/>
    <property type="molecule type" value="Genomic_DNA"/>
</dbReference>
<sequence>MKATLASWGSGGGWKENAFIIKMDKICSNFRTHMPKLWEELSKEAYNDPHKKCPLPMGLAVYKNITGDFSTKAVATFFYGKYRITIICFRTDTRETKVCLRVYADVVPKT</sequence>
<organism evidence="1 2">
    <name type="scientific">Frankliniella fusca</name>
    <dbReference type="NCBI Taxonomy" id="407009"/>
    <lineage>
        <taxon>Eukaryota</taxon>
        <taxon>Metazoa</taxon>
        <taxon>Ecdysozoa</taxon>
        <taxon>Arthropoda</taxon>
        <taxon>Hexapoda</taxon>
        <taxon>Insecta</taxon>
        <taxon>Pterygota</taxon>
        <taxon>Neoptera</taxon>
        <taxon>Paraneoptera</taxon>
        <taxon>Thysanoptera</taxon>
        <taxon>Terebrantia</taxon>
        <taxon>Thripoidea</taxon>
        <taxon>Thripidae</taxon>
        <taxon>Frankliniella</taxon>
    </lineage>
</organism>
<name>A0AAE1HCX1_9NEOP</name>
<evidence type="ECO:0000313" key="1">
    <source>
        <dbReference type="EMBL" id="KAK3918150.1"/>
    </source>
</evidence>
<dbReference type="Proteomes" id="UP001219518">
    <property type="component" value="Unassembled WGS sequence"/>
</dbReference>
<proteinExistence type="predicted"/>
<reference evidence="1" key="2">
    <citation type="journal article" date="2023" name="BMC Genomics">
        <title>Pest status, molecular evolution, and epigenetic factors derived from the genome assembly of Frankliniella fusca, a thysanopteran phytovirus vector.</title>
        <authorList>
            <person name="Catto M.A."/>
            <person name="Labadie P.E."/>
            <person name="Jacobson A.L."/>
            <person name="Kennedy G.G."/>
            <person name="Srinivasan R."/>
            <person name="Hunt B.G."/>
        </authorList>
    </citation>
    <scope>NUCLEOTIDE SEQUENCE</scope>
    <source>
        <strain evidence="1">PL_HMW_Pooled</strain>
    </source>
</reference>
<accession>A0AAE1HCX1</accession>
<evidence type="ECO:0000313" key="2">
    <source>
        <dbReference type="Proteomes" id="UP001219518"/>
    </source>
</evidence>
<comment type="caution">
    <text evidence="1">The sequence shown here is derived from an EMBL/GenBank/DDBJ whole genome shotgun (WGS) entry which is preliminary data.</text>
</comment>
<dbReference type="AlphaFoldDB" id="A0AAE1HCX1"/>
<protein>
    <submittedName>
        <fullName evidence="1">UPF0219 protein</fullName>
    </submittedName>
</protein>
<reference evidence="1" key="1">
    <citation type="submission" date="2021-07" db="EMBL/GenBank/DDBJ databases">
        <authorList>
            <person name="Catto M.A."/>
            <person name="Jacobson A."/>
            <person name="Kennedy G."/>
            <person name="Labadie P."/>
            <person name="Hunt B.G."/>
            <person name="Srinivasan R."/>
        </authorList>
    </citation>
    <scope>NUCLEOTIDE SEQUENCE</scope>
    <source>
        <strain evidence="1">PL_HMW_Pooled</strain>
        <tissue evidence="1">Head</tissue>
    </source>
</reference>
<keyword evidence="2" id="KW-1185">Reference proteome</keyword>